<dbReference type="AlphaFoldDB" id="A0A9W9A868"/>
<dbReference type="PANTHER" id="PTHR43791">
    <property type="entry name" value="PERMEASE-RELATED"/>
    <property type="match status" value="1"/>
</dbReference>
<keyword evidence="2" id="KW-0813">Transport</keyword>
<comment type="subcellular location">
    <subcellularLocation>
        <location evidence="1">Membrane</location>
        <topology evidence="1">Multi-pass membrane protein</topology>
    </subcellularLocation>
</comment>
<keyword evidence="11" id="KW-1185">Reference proteome</keyword>
<feature type="domain" description="Major facilitator superfamily (MFS) profile" evidence="9">
    <location>
        <begin position="49"/>
        <end position="465"/>
    </location>
</feature>
<feature type="transmembrane region" description="Helical" evidence="8">
    <location>
        <begin position="282"/>
        <end position="306"/>
    </location>
</feature>
<accession>A0A9W9A868</accession>
<evidence type="ECO:0000256" key="7">
    <source>
        <dbReference type="SAM" id="MobiDB-lite"/>
    </source>
</evidence>
<proteinExistence type="inferred from homology"/>
<feature type="transmembrane region" description="Helical" evidence="8">
    <location>
        <begin position="345"/>
        <end position="365"/>
    </location>
</feature>
<evidence type="ECO:0000259" key="9">
    <source>
        <dbReference type="PROSITE" id="PS50850"/>
    </source>
</evidence>
<dbReference type="InterPro" id="IPR011701">
    <property type="entry name" value="MFS"/>
</dbReference>
<dbReference type="SUPFAM" id="SSF103473">
    <property type="entry name" value="MFS general substrate transporter"/>
    <property type="match status" value="1"/>
</dbReference>
<comment type="caution">
    <text evidence="10">The sequence shown here is derived from an EMBL/GenBank/DDBJ whole genome shotgun (WGS) entry which is preliminary data.</text>
</comment>
<dbReference type="GO" id="GO:0016020">
    <property type="term" value="C:membrane"/>
    <property type="evidence" value="ECO:0007669"/>
    <property type="project" value="UniProtKB-SubCell"/>
</dbReference>
<dbReference type="Pfam" id="PF07690">
    <property type="entry name" value="MFS_1"/>
    <property type="match status" value="1"/>
</dbReference>
<dbReference type="InterPro" id="IPR036259">
    <property type="entry name" value="MFS_trans_sf"/>
</dbReference>
<evidence type="ECO:0000256" key="2">
    <source>
        <dbReference type="ARBA" id="ARBA00022448"/>
    </source>
</evidence>
<dbReference type="PANTHER" id="PTHR43791:SF39">
    <property type="entry name" value="TRANSPORTER LIZ1_SEO1, PUTATIVE (AFU_ORTHOLOGUE AFUA_3G00980)-RELATED"/>
    <property type="match status" value="1"/>
</dbReference>
<feature type="transmembrane region" description="Helical" evidence="8">
    <location>
        <begin position="45"/>
        <end position="62"/>
    </location>
</feature>
<keyword evidence="3 8" id="KW-0812">Transmembrane</keyword>
<evidence type="ECO:0000256" key="8">
    <source>
        <dbReference type="SAM" id="Phobius"/>
    </source>
</evidence>
<feature type="compositionally biased region" description="Basic and acidic residues" evidence="7">
    <location>
        <begin position="481"/>
        <end position="499"/>
    </location>
</feature>
<reference evidence="10" key="1">
    <citation type="submission" date="2022-08" db="EMBL/GenBank/DDBJ databases">
        <title>A Global Phylogenomic Analysis of the Shiitake Genus Lentinula.</title>
        <authorList>
            <consortium name="DOE Joint Genome Institute"/>
            <person name="Sierra-Patev S."/>
            <person name="Min B."/>
            <person name="Naranjo-Ortiz M."/>
            <person name="Looney B."/>
            <person name="Konkel Z."/>
            <person name="Slot J.C."/>
            <person name="Sakamoto Y."/>
            <person name="Steenwyk J.L."/>
            <person name="Rokas A."/>
            <person name="Carro J."/>
            <person name="Camarero S."/>
            <person name="Ferreira P."/>
            <person name="Molpeceres G."/>
            <person name="Ruiz-Duenas F.J."/>
            <person name="Serrano A."/>
            <person name="Henrissat B."/>
            <person name="Drula E."/>
            <person name="Hughes K.W."/>
            <person name="Mata J.L."/>
            <person name="Ishikawa N.K."/>
            <person name="Vargas-Isla R."/>
            <person name="Ushijima S."/>
            <person name="Smith C.A."/>
            <person name="Ahrendt S."/>
            <person name="Andreopoulos W."/>
            <person name="He G."/>
            <person name="Labutti K."/>
            <person name="Lipzen A."/>
            <person name="Ng V."/>
            <person name="Riley R."/>
            <person name="Sandor L."/>
            <person name="Barry K."/>
            <person name="Martinez A.T."/>
            <person name="Xiao Y."/>
            <person name="Gibbons J.G."/>
            <person name="Terashima K."/>
            <person name="Grigoriev I.V."/>
            <person name="Hibbett D.S."/>
        </authorList>
    </citation>
    <scope>NUCLEOTIDE SEQUENCE</scope>
    <source>
        <strain evidence="10">JLM2183</strain>
    </source>
</reference>
<evidence type="ECO:0000313" key="10">
    <source>
        <dbReference type="EMBL" id="KAJ4476658.1"/>
    </source>
</evidence>
<organism evidence="10 11">
    <name type="scientific">Lentinula aciculospora</name>
    <dbReference type="NCBI Taxonomy" id="153920"/>
    <lineage>
        <taxon>Eukaryota</taxon>
        <taxon>Fungi</taxon>
        <taxon>Dikarya</taxon>
        <taxon>Basidiomycota</taxon>
        <taxon>Agaricomycotina</taxon>
        <taxon>Agaricomycetes</taxon>
        <taxon>Agaricomycetidae</taxon>
        <taxon>Agaricales</taxon>
        <taxon>Marasmiineae</taxon>
        <taxon>Omphalotaceae</taxon>
        <taxon>Lentinula</taxon>
    </lineage>
</organism>
<sequence>MLTTMLPGNPEQTSQLTFWQKFESYIWDSDTHLKSPFERKLLRKLDFGILVIGCLGFFMRYLDSANLANAYVSGMKEDLQMNGNQYTYMGTFYTIGYAVFQIPGTLAVTRVRPSVFLFVNEIGWGIFTFAQAGAKTYNQMYAFRFMVGAFEAPFFPSMLYLMGSWYNRRELAKRIAIFHLSGSLGTSFGGYLQAAVYTTLDGVHGMSGWRWLFIVCGCMTAPCAIGLLLVLPDLPSNTHAWYLSHEERKFALERSVTLGKSQPGEKNLGWTLMRRMFSSWKWYGLVLGYVVYGSSCQNTSYFAIWMKSAGYGVVERNVIPSCSYLISALCIFLWGFGSDLTGSRFAFVFGPLFYGLLPTGILAFWPKNEKLILFAFMTGGVQLMTAVFFTWANELLADENEIRALTISSMNGLQYSVSAWLPIVIFPQTMAPKFRRGFPGTFGLVIAGLIVIVGIKLLADRDERRAMLRKSTAMGPGDVETGEKEIESSFNQSKDRTTAEELDVVNLV</sequence>
<evidence type="ECO:0000256" key="1">
    <source>
        <dbReference type="ARBA" id="ARBA00004141"/>
    </source>
</evidence>
<evidence type="ECO:0000256" key="6">
    <source>
        <dbReference type="ARBA" id="ARBA00037968"/>
    </source>
</evidence>
<evidence type="ECO:0000256" key="4">
    <source>
        <dbReference type="ARBA" id="ARBA00022989"/>
    </source>
</evidence>
<protein>
    <submittedName>
        <fullName evidence="10">Pantothenate transporter liz1</fullName>
    </submittedName>
</protein>
<evidence type="ECO:0000256" key="5">
    <source>
        <dbReference type="ARBA" id="ARBA00023136"/>
    </source>
</evidence>
<feature type="transmembrane region" description="Helical" evidence="8">
    <location>
        <begin position="371"/>
        <end position="392"/>
    </location>
</feature>
<dbReference type="InterPro" id="IPR020846">
    <property type="entry name" value="MFS_dom"/>
</dbReference>
<comment type="similarity">
    <text evidence="6">Belongs to the major facilitator superfamily. Allantoate permease family.</text>
</comment>
<gene>
    <name evidence="10" type="ORF">J3R30DRAFT_3488080</name>
</gene>
<feature type="transmembrane region" description="Helical" evidence="8">
    <location>
        <begin position="438"/>
        <end position="459"/>
    </location>
</feature>
<dbReference type="FunFam" id="1.20.1250.20:FF:000065">
    <property type="entry name" value="Putative MFS pantothenate transporter"/>
    <property type="match status" value="1"/>
</dbReference>
<feature type="transmembrane region" description="Helical" evidence="8">
    <location>
        <begin position="86"/>
        <end position="108"/>
    </location>
</feature>
<dbReference type="OrthoDB" id="3639251at2759"/>
<dbReference type="PROSITE" id="PS50850">
    <property type="entry name" value="MFS"/>
    <property type="match status" value="1"/>
</dbReference>
<feature type="transmembrane region" description="Helical" evidence="8">
    <location>
        <begin position="404"/>
        <end position="426"/>
    </location>
</feature>
<keyword evidence="5 8" id="KW-0472">Membrane</keyword>
<feature type="transmembrane region" description="Helical" evidence="8">
    <location>
        <begin position="209"/>
        <end position="231"/>
    </location>
</feature>
<dbReference type="EMBL" id="JAOTPV010000011">
    <property type="protein sequence ID" value="KAJ4476658.1"/>
    <property type="molecule type" value="Genomic_DNA"/>
</dbReference>
<dbReference type="Proteomes" id="UP001150266">
    <property type="component" value="Unassembled WGS sequence"/>
</dbReference>
<evidence type="ECO:0000313" key="11">
    <source>
        <dbReference type="Proteomes" id="UP001150266"/>
    </source>
</evidence>
<evidence type="ECO:0000256" key="3">
    <source>
        <dbReference type="ARBA" id="ARBA00022692"/>
    </source>
</evidence>
<feature type="transmembrane region" description="Helical" evidence="8">
    <location>
        <begin position="140"/>
        <end position="163"/>
    </location>
</feature>
<dbReference type="GO" id="GO:0022857">
    <property type="term" value="F:transmembrane transporter activity"/>
    <property type="evidence" value="ECO:0007669"/>
    <property type="project" value="InterPro"/>
</dbReference>
<keyword evidence="4 8" id="KW-1133">Transmembrane helix</keyword>
<feature type="transmembrane region" description="Helical" evidence="8">
    <location>
        <begin position="175"/>
        <end position="197"/>
    </location>
</feature>
<dbReference type="Gene3D" id="1.20.1250.20">
    <property type="entry name" value="MFS general substrate transporter like domains"/>
    <property type="match status" value="2"/>
</dbReference>
<feature type="transmembrane region" description="Helical" evidence="8">
    <location>
        <begin position="318"/>
        <end position="336"/>
    </location>
</feature>
<feature type="transmembrane region" description="Helical" evidence="8">
    <location>
        <begin position="115"/>
        <end position="134"/>
    </location>
</feature>
<name>A0A9W9A868_9AGAR</name>
<feature type="region of interest" description="Disordered" evidence="7">
    <location>
        <begin position="473"/>
        <end position="508"/>
    </location>
</feature>